<feature type="region of interest" description="Disordered" evidence="2">
    <location>
        <begin position="468"/>
        <end position="508"/>
    </location>
</feature>
<feature type="compositionally biased region" description="Polar residues" evidence="2">
    <location>
        <begin position="107"/>
        <end position="117"/>
    </location>
</feature>
<feature type="compositionally biased region" description="Basic and acidic residues" evidence="2">
    <location>
        <begin position="97"/>
        <end position="106"/>
    </location>
</feature>
<keyword evidence="4" id="KW-1185">Reference proteome</keyword>
<dbReference type="PANTHER" id="PTHR34491">
    <property type="entry name" value="A-TYPE INCLUSION PROTEIN, PUTATIVE-RELATED"/>
    <property type="match status" value="1"/>
</dbReference>
<feature type="region of interest" description="Disordered" evidence="2">
    <location>
        <begin position="745"/>
        <end position="800"/>
    </location>
</feature>
<feature type="region of interest" description="Disordered" evidence="2">
    <location>
        <begin position="874"/>
        <end position="941"/>
    </location>
</feature>
<accession>A0A2C6LEK3</accession>
<dbReference type="Proteomes" id="UP000221165">
    <property type="component" value="Unassembled WGS sequence"/>
</dbReference>
<keyword evidence="1" id="KW-0175">Coiled coil</keyword>
<dbReference type="SUPFAM" id="SSF57997">
    <property type="entry name" value="Tropomyosin"/>
    <property type="match status" value="1"/>
</dbReference>
<reference evidence="3 4" key="1">
    <citation type="journal article" date="2017" name="Int. J. Parasitol.">
        <title>The genome of the protozoan parasite Cystoisospora suis and a reverse vaccinology approach to identify vaccine candidates.</title>
        <authorList>
            <person name="Palmieri N."/>
            <person name="Shrestha A."/>
            <person name="Ruttkowski B."/>
            <person name="Beck T."/>
            <person name="Vogl C."/>
            <person name="Tomley F."/>
            <person name="Blake D.P."/>
            <person name="Joachim A."/>
        </authorList>
    </citation>
    <scope>NUCLEOTIDE SEQUENCE [LARGE SCALE GENOMIC DNA]</scope>
    <source>
        <strain evidence="3 4">Wien I</strain>
    </source>
</reference>
<feature type="region of interest" description="Disordered" evidence="2">
    <location>
        <begin position="1215"/>
        <end position="1260"/>
    </location>
</feature>
<feature type="compositionally biased region" description="Low complexity" evidence="2">
    <location>
        <begin position="783"/>
        <end position="792"/>
    </location>
</feature>
<evidence type="ECO:0000256" key="2">
    <source>
        <dbReference type="SAM" id="MobiDB-lite"/>
    </source>
</evidence>
<dbReference type="VEuPathDB" id="ToxoDB:CSUI_000844"/>
<proteinExistence type="predicted"/>
<gene>
    <name evidence="3" type="ORF">CSUI_000844</name>
</gene>
<dbReference type="GO" id="GO:0016853">
    <property type="term" value="F:isomerase activity"/>
    <property type="evidence" value="ECO:0007669"/>
    <property type="project" value="UniProtKB-KW"/>
</dbReference>
<feature type="region of interest" description="Disordered" evidence="2">
    <location>
        <begin position="21"/>
        <end position="173"/>
    </location>
</feature>
<evidence type="ECO:0000313" key="3">
    <source>
        <dbReference type="EMBL" id="PHJ25305.1"/>
    </source>
</evidence>
<feature type="region of interest" description="Disordered" evidence="2">
    <location>
        <begin position="1135"/>
        <end position="1172"/>
    </location>
</feature>
<evidence type="ECO:0000313" key="4">
    <source>
        <dbReference type="Proteomes" id="UP000221165"/>
    </source>
</evidence>
<dbReference type="GeneID" id="94424262"/>
<dbReference type="EMBL" id="MIGC01000321">
    <property type="protein sequence ID" value="PHJ25305.1"/>
    <property type="molecule type" value="Genomic_DNA"/>
</dbReference>
<keyword evidence="3" id="KW-0413">Isomerase</keyword>
<dbReference type="RefSeq" id="XP_067926977.1">
    <property type="nucleotide sequence ID" value="XM_068061051.1"/>
</dbReference>
<feature type="compositionally biased region" description="Low complexity" evidence="2">
    <location>
        <begin position="48"/>
        <end position="63"/>
    </location>
</feature>
<organism evidence="3 4">
    <name type="scientific">Cystoisospora suis</name>
    <dbReference type="NCBI Taxonomy" id="483139"/>
    <lineage>
        <taxon>Eukaryota</taxon>
        <taxon>Sar</taxon>
        <taxon>Alveolata</taxon>
        <taxon>Apicomplexa</taxon>
        <taxon>Conoidasida</taxon>
        <taxon>Coccidia</taxon>
        <taxon>Eucoccidiorida</taxon>
        <taxon>Eimeriorina</taxon>
        <taxon>Sarcocystidae</taxon>
        <taxon>Cystoisospora</taxon>
    </lineage>
</organism>
<feature type="compositionally biased region" description="Basic and acidic residues" evidence="2">
    <location>
        <begin position="1135"/>
        <end position="1155"/>
    </location>
</feature>
<dbReference type="PANTHER" id="PTHR34491:SF156">
    <property type="entry name" value="KINESIN MOTOR DOMAIN-CONTAINING PROTEIN"/>
    <property type="match status" value="1"/>
</dbReference>
<feature type="coiled-coil region" evidence="1">
    <location>
        <begin position="801"/>
        <end position="871"/>
    </location>
</feature>
<protein>
    <submittedName>
        <fullName evidence="3">Dna topoisomerase 2</fullName>
    </submittedName>
</protein>
<evidence type="ECO:0000256" key="1">
    <source>
        <dbReference type="SAM" id="Coils"/>
    </source>
</evidence>
<feature type="compositionally biased region" description="Basic and acidic residues" evidence="2">
    <location>
        <begin position="1251"/>
        <end position="1260"/>
    </location>
</feature>
<sequence>MSQLLRGCSHVIDESLDEFLVRHDPDYHPQPRPDEEGVEEDDDEGDFSSHLSPSSSFPYGGSYRAIEEDKERRGGGGEHRHHGEDLFFSKKTSPHSRRADEEDPQKRSSFQDTSSSAFPECSLLHDGKRGSGGQNGGSFLKKGSTGYSTASGGVNGKKRGDGHYHTSHSMKSLEEGTKIVNTQKLQRALSVAVTGLGEQVKQGGEMLWRTAVTAAGQVIVQHGLHHRSVGGGVGFPSSPSSLLSSASSSSFASAVSSASCFNLPHIAAAAISSNGPLAGGLSLIGLDPHAGLGGGGTSLHAWLNAPPSWEPEVWGDGNFHLSLKSSDALFFSSSQPPMSSTKDITGQLVAEPKPKDPSSEEGHSVAFSAAGGAYWVYRWSRLFPNGVAIDVPDVKGNAYYVSADDVGCKVRVTCTPRRAGGACLSSFTGEMHAALGPFQVDVRSRSCVLNSFAKGGSRFPCCLATPPERDDDCSSLDGSSVADTRDTSRHLLASGATSRERSPCGGEEEEGKEFFVYVNDEEVVLTQRSAATHPGLPSGGGGDQQDRDFFGSSSGAAGLGGKAMPPSNERKPAEGCWSSSNGRSGANLFGHRWSARFGSDYPKIVLSHSSPKHFTIHLSEDTSFHLSAYTRHQRDLIAMTLRCFHARSLITASSLLDLVHSVAIGIPGGKAALSSDELVSELEDKRVDLYVMIQSLHHELQSVLLLRDRTVRDCERVRREKEALEEEMTFTIQAFQQQIADLSAAEQLQSSESESDKDNNSSSSSKSSPLFWGLPDLIGKQASSSSPSSSSPSPSPPSSKILQLTEELQSARAQNRSYQEEIESLKTEQQEMILRYQNESENFQELLRKRLEGLMEQNRKLQEANEQLGARLLQQTSGGGGGGSAAGSGGMVDSGSAAGRGLRHQNDPSDASSSSGSHPMLHSRGSLSPERKGGAAGGQGDSIDQLQAEIRRLRKAVDEAHLEKHRLAHQMEEKKKSFEEERREKAVTLASVQDALIHMKARYDCLLDEMKVLRASRENAEEGATKRVKVFEDLLLTRENECTQHTRQLQETQQALADAQAERNRLKKVIESITKDLDKSRATVETATSRHQVLLQEKEQTEKKLQEILRRMEIEQQRNTKETQLQQEENLHRLQEAQRRADEVSRQLDETRRALQQEQSHSQMNQQRLEVSSQQQIASLQQKLREKDNLINELKKEIDRLRALVAQYELSLKNSREKEKNTAGAGGGEKEGETETQLRARVSELTSVVSRQEEEMRKLKDESVTLKTRLIKLSKGAGSGGGN</sequence>
<feature type="compositionally biased region" description="Low complexity" evidence="2">
    <location>
        <begin position="1156"/>
        <end position="1167"/>
    </location>
</feature>
<feature type="compositionally biased region" description="Gly residues" evidence="2">
    <location>
        <begin position="877"/>
        <end position="892"/>
    </location>
</feature>
<feature type="coiled-coil region" evidence="1">
    <location>
        <begin position="943"/>
        <end position="984"/>
    </location>
</feature>
<name>A0A2C6LEK3_9APIC</name>
<feature type="compositionally biased region" description="Basic and acidic residues" evidence="2">
    <location>
        <begin position="65"/>
        <end position="88"/>
    </location>
</feature>
<feature type="compositionally biased region" description="Acidic residues" evidence="2">
    <location>
        <begin position="36"/>
        <end position="46"/>
    </location>
</feature>
<feature type="coiled-coil region" evidence="1">
    <location>
        <begin position="707"/>
        <end position="734"/>
    </location>
</feature>
<feature type="region of interest" description="Disordered" evidence="2">
    <location>
        <begin position="531"/>
        <end position="579"/>
    </location>
</feature>
<comment type="caution">
    <text evidence="3">The sequence shown here is derived from an EMBL/GenBank/DDBJ whole genome shotgun (WGS) entry which is preliminary data.</text>
</comment>
<feature type="compositionally biased region" description="Basic and acidic residues" evidence="2">
    <location>
        <begin position="1228"/>
        <end position="1242"/>
    </location>
</feature>
<dbReference type="OrthoDB" id="440020at2759"/>
<feature type="compositionally biased region" description="Basic and acidic residues" evidence="2">
    <location>
        <begin position="21"/>
        <end position="35"/>
    </location>
</feature>